<gene>
    <name evidence="11" type="ORF">ISF_05007</name>
</gene>
<dbReference type="InterPro" id="IPR011050">
    <property type="entry name" value="Pectin_lyase_fold/virulence"/>
</dbReference>
<dbReference type="InterPro" id="IPR012334">
    <property type="entry name" value="Pectin_lyas_fold"/>
</dbReference>
<sequence>MRFLAALTALVSLVAVSSSADEALRIPDHASNEAYWQRIGDETKRPVCFVLPDLAGGDDAPAIMRALNYDCRKRSVVVFPGPVYHIESNMTTVDMDDVEIHHYGRFLWSPDVDYWRSVSMPVGFQNQTTVWYFGGDRVSLDGHGLGTLDGNGQVWYDWARGLGNLPRRPMMVNFRRLTNSRVAGMRFVQSQMWTMAVTHSQHVEFADIYVNNTSTSRWSTLNTDGIDTIWSDDITLRRWRIKSGDDAVALKGNSTNVRVLDTEIYGGQGLAIGSVGQYKDRHEHVTSFLARNVTLFDTTYAIYLKTWGGNSKGFPPNGGGGGLGFMSGIVLEDVKLRGVRKYPLFAWQCENYEGGLGRDCQSSKFSMRDFTARGISGWAKDSVDHVGWFQCSVAAGGCSNFTVSDVHMTRGSGGDELTSWHCENMHEHAGFQCSQ</sequence>
<dbReference type="GO" id="GO:0005576">
    <property type="term" value="C:extracellular region"/>
    <property type="evidence" value="ECO:0007669"/>
    <property type="project" value="UniProtKB-SubCell"/>
</dbReference>
<keyword evidence="7 9" id="KW-0326">Glycosidase</keyword>
<evidence type="ECO:0000256" key="8">
    <source>
        <dbReference type="ARBA" id="ARBA00023316"/>
    </source>
</evidence>
<evidence type="ECO:0000313" key="11">
    <source>
        <dbReference type="EMBL" id="OAA63131.1"/>
    </source>
</evidence>
<feature type="signal peptide" evidence="10">
    <location>
        <begin position="1"/>
        <end position="19"/>
    </location>
</feature>
<dbReference type="SUPFAM" id="SSF51126">
    <property type="entry name" value="Pectin lyase-like"/>
    <property type="match status" value="1"/>
</dbReference>
<dbReference type="AlphaFoldDB" id="A0A167VYV1"/>
<evidence type="ECO:0000256" key="9">
    <source>
        <dbReference type="RuleBase" id="RU361169"/>
    </source>
</evidence>
<comment type="similarity">
    <text evidence="2 9">Belongs to the glycosyl hydrolase 28 family.</text>
</comment>
<protein>
    <submittedName>
        <fullName evidence="11">Exo-polygalacturonase</fullName>
    </submittedName>
</protein>
<dbReference type="Proteomes" id="UP000076744">
    <property type="component" value="Unassembled WGS sequence"/>
</dbReference>
<dbReference type="PANTHER" id="PTHR31736:SF8">
    <property type="entry name" value="PUTATIVE (AFU_ORTHOLOGUE AFUA_7G06410)-RELATED"/>
    <property type="match status" value="1"/>
</dbReference>
<evidence type="ECO:0000256" key="6">
    <source>
        <dbReference type="ARBA" id="ARBA00023180"/>
    </source>
</evidence>
<dbReference type="RefSeq" id="XP_018704338.1">
    <property type="nucleotide sequence ID" value="XM_018848612.1"/>
</dbReference>
<evidence type="ECO:0000256" key="10">
    <source>
        <dbReference type="SAM" id="SignalP"/>
    </source>
</evidence>
<dbReference type="Gene3D" id="2.160.20.10">
    <property type="entry name" value="Single-stranded right-handed beta-helix, Pectin lyase-like"/>
    <property type="match status" value="1"/>
</dbReference>
<feature type="chain" id="PRO_5007893733" evidence="10">
    <location>
        <begin position="20"/>
        <end position="435"/>
    </location>
</feature>
<dbReference type="GO" id="GO:0071555">
    <property type="term" value="P:cell wall organization"/>
    <property type="evidence" value="ECO:0007669"/>
    <property type="project" value="UniProtKB-KW"/>
</dbReference>
<comment type="caution">
    <text evidence="11">The sequence shown here is derived from an EMBL/GenBank/DDBJ whole genome shotgun (WGS) entry which is preliminary data.</text>
</comment>
<evidence type="ECO:0000256" key="2">
    <source>
        <dbReference type="ARBA" id="ARBA00008834"/>
    </source>
</evidence>
<evidence type="ECO:0000256" key="1">
    <source>
        <dbReference type="ARBA" id="ARBA00004613"/>
    </source>
</evidence>
<dbReference type="InterPro" id="IPR000743">
    <property type="entry name" value="Glyco_hydro_28"/>
</dbReference>
<keyword evidence="12" id="KW-1185">Reference proteome</keyword>
<name>A0A167VYV1_CORFA</name>
<keyword evidence="4 10" id="KW-0732">Signal</keyword>
<reference evidence="11 12" key="1">
    <citation type="journal article" date="2016" name="Genome Biol. Evol.">
        <title>Divergent and convergent evolution of fungal pathogenicity.</title>
        <authorList>
            <person name="Shang Y."/>
            <person name="Xiao G."/>
            <person name="Zheng P."/>
            <person name="Cen K."/>
            <person name="Zhan S."/>
            <person name="Wang C."/>
        </authorList>
    </citation>
    <scope>NUCLEOTIDE SEQUENCE [LARGE SCALE GENOMIC DNA]</scope>
    <source>
        <strain evidence="11 12">ARSEF 2679</strain>
    </source>
</reference>
<accession>A0A167VYV1</accession>
<dbReference type="PANTHER" id="PTHR31736">
    <property type="match status" value="1"/>
</dbReference>
<organism evidence="11 12">
    <name type="scientific">Cordyceps fumosorosea (strain ARSEF 2679)</name>
    <name type="common">Isaria fumosorosea</name>
    <dbReference type="NCBI Taxonomy" id="1081104"/>
    <lineage>
        <taxon>Eukaryota</taxon>
        <taxon>Fungi</taxon>
        <taxon>Dikarya</taxon>
        <taxon>Ascomycota</taxon>
        <taxon>Pezizomycotina</taxon>
        <taxon>Sordariomycetes</taxon>
        <taxon>Hypocreomycetidae</taxon>
        <taxon>Hypocreales</taxon>
        <taxon>Cordycipitaceae</taxon>
        <taxon>Cordyceps</taxon>
    </lineage>
</organism>
<dbReference type="STRING" id="1081104.A0A167VYV1"/>
<keyword evidence="5 9" id="KW-0378">Hydrolase</keyword>
<evidence type="ECO:0000256" key="7">
    <source>
        <dbReference type="ARBA" id="ARBA00023295"/>
    </source>
</evidence>
<dbReference type="GO" id="GO:0004650">
    <property type="term" value="F:polygalacturonase activity"/>
    <property type="evidence" value="ECO:0007669"/>
    <property type="project" value="InterPro"/>
</dbReference>
<dbReference type="OrthoDB" id="187139at2759"/>
<dbReference type="GO" id="GO:0005975">
    <property type="term" value="P:carbohydrate metabolic process"/>
    <property type="evidence" value="ECO:0007669"/>
    <property type="project" value="InterPro"/>
</dbReference>
<dbReference type="GeneID" id="30021299"/>
<keyword evidence="8" id="KW-0961">Cell wall biogenesis/degradation</keyword>
<evidence type="ECO:0000256" key="4">
    <source>
        <dbReference type="ARBA" id="ARBA00022729"/>
    </source>
</evidence>
<keyword evidence="6" id="KW-0325">Glycoprotein</keyword>
<evidence type="ECO:0000256" key="3">
    <source>
        <dbReference type="ARBA" id="ARBA00022525"/>
    </source>
</evidence>
<evidence type="ECO:0000313" key="12">
    <source>
        <dbReference type="Proteomes" id="UP000076744"/>
    </source>
</evidence>
<proteinExistence type="inferred from homology"/>
<dbReference type="Pfam" id="PF00295">
    <property type="entry name" value="Glyco_hydro_28"/>
    <property type="match status" value="1"/>
</dbReference>
<evidence type="ECO:0000256" key="5">
    <source>
        <dbReference type="ARBA" id="ARBA00022801"/>
    </source>
</evidence>
<comment type="subcellular location">
    <subcellularLocation>
        <location evidence="1">Secreted</location>
    </subcellularLocation>
</comment>
<keyword evidence="3" id="KW-0964">Secreted</keyword>
<dbReference type="EMBL" id="AZHB01000011">
    <property type="protein sequence ID" value="OAA63131.1"/>
    <property type="molecule type" value="Genomic_DNA"/>
</dbReference>